<dbReference type="Pfam" id="PF00378">
    <property type="entry name" value="ECH_1"/>
    <property type="match status" value="1"/>
</dbReference>
<dbReference type="GO" id="GO:0005739">
    <property type="term" value="C:mitochondrion"/>
    <property type="evidence" value="ECO:0000318"/>
    <property type="project" value="GO_Central"/>
</dbReference>
<dbReference type="STRING" id="81824.A9UVM1"/>
<dbReference type="GeneID" id="5889797"/>
<dbReference type="Pfam" id="PF02737">
    <property type="entry name" value="3HCDH_N"/>
    <property type="match status" value="1"/>
</dbReference>
<dbReference type="UniPathway" id="UPA00659"/>
<sequence>MDGERIQVAFFEGVAADHPIAVLALYNKEKDVNIFDKTLGQEVQQAVDLIQKREPALVVVCSRHAASFCHGADIKAQAALPLASTAARPMVEEIKDLLNQIENLPYPTVCCINATCLGGGLELALSCTYRFADVTCRAIGLPEVQLGILPGAGGCVRLPRLIGLTPALELIVAGKTVKAKKAQSLKLVHGTLEHLTWARDASEPPFLAQLRNKLQRGQLRHVPAASKFPSHLFGQTWLEQQLIYTVTKRTIDAKTHRHFIAPYVALETVLKCWGTSSLAQALAWETDGYLQLAATAEARSLMGLFLAKSSIKARSTAIRHGQPDTRPLFAFVVGAGWMGVGIGQKLARHGATVRFFDVDKEMIDRAQTRVSRLFTGLVNKHRMSKVEAQERMEAISYTTEKDFAAFEQQAQAAGAISVVLEAIPEDMALKHKLIHEVMSATKNTTFVSNTSSIPMAKLCEGLPVAEQARIVGVHYFHPEHDVTPVVEIIPGPESNHESRLSALRIADLSNKLPVTVGDGPAFILNRIASPFYTMAAYLLVTGAASQERIDKVMQRQGFPAGPFAILDGIGLKTARMVGQSIQGLTGETGANAAQALLGAMLDRGWTGRSFQGESTGFYAWKEGKQGEANPEMKAVSQIVRSRLAAEEDAQHGQGVLHSKRVNPISDADVSDALILSILNEACRALDEGVAKEPMDVDMLVTAGLGFPPQQALAVLLAAVLPLACHLWAKL</sequence>
<dbReference type="Gene3D" id="1.10.1040.50">
    <property type="match status" value="1"/>
</dbReference>
<accession>A9UVM1</accession>
<evidence type="ECO:0000259" key="13">
    <source>
        <dbReference type="Pfam" id="PF00725"/>
    </source>
</evidence>
<dbReference type="EC" id="4.2.1.17" evidence="4"/>
<proteinExistence type="inferred from homology"/>
<dbReference type="InterPro" id="IPR006108">
    <property type="entry name" value="3HC_DH_C"/>
</dbReference>
<comment type="catalytic activity">
    <reaction evidence="12">
        <text>a (3S)-3-hydroxyacyl-CoA + NAD(+) = a 3-oxoacyl-CoA + NADH + H(+)</text>
        <dbReference type="Rhea" id="RHEA:22432"/>
        <dbReference type="ChEBI" id="CHEBI:15378"/>
        <dbReference type="ChEBI" id="CHEBI:57318"/>
        <dbReference type="ChEBI" id="CHEBI:57540"/>
        <dbReference type="ChEBI" id="CHEBI:57945"/>
        <dbReference type="ChEBI" id="CHEBI:90726"/>
        <dbReference type="EC" id="1.1.1.35"/>
    </reaction>
</comment>
<evidence type="ECO:0000256" key="8">
    <source>
        <dbReference type="ARBA" id="ARBA00023098"/>
    </source>
</evidence>
<dbReference type="Proteomes" id="UP000001357">
    <property type="component" value="Unassembled WGS sequence"/>
</dbReference>
<dbReference type="PROSITE" id="PS00067">
    <property type="entry name" value="3HCDH"/>
    <property type="match status" value="1"/>
</dbReference>
<evidence type="ECO:0000259" key="14">
    <source>
        <dbReference type="Pfam" id="PF02737"/>
    </source>
</evidence>
<keyword evidence="5" id="KW-0276">Fatty acid metabolism</keyword>
<dbReference type="Gene3D" id="3.90.226.10">
    <property type="entry name" value="2-enoyl-CoA Hydratase, Chain A, domain 1"/>
    <property type="match status" value="1"/>
</dbReference>
<dbReference type="InterPro" id="IPR006180">
    <property type="entry name" value="3-OHacyl-CoA_DH_CS"/>
</dbReference>
<dbReference type="GO" id="GO:0004300">
    <property type="term" value="F:enoyl-CoA hydratase activity"/>
    <property type="evidence" value="ECO:0007669"/>
    <property type="project" value="UniProtKB-EC"/>
</dbReference>
<dbReference type="InterPro" id="IPR052242">
    <property type="entry name" value="Mito_3-hydroxyacyl-CoA_DH"/>
</dbReference>
<dbReference type="PANTHER" id="PTHR43561:SF3">
    <property type="entry name" value="HYDROXYACYL-COENZYME A DEHYDROGENASE, MITOCHONDRIAL"/>
    <property type="match status" value="1"/>
</dbReference>
<dbReference type="GO" id="GO:0005759">
    <property type="term" value="C:mitochondrial matrix"/>
    <property type="evidence" value="ECO:0007669"/>
    <property type="project" value="UniProtKB-SubCell"/>
</dbReference>
<keyword evidence="7" id="KW-0520">NAD</keyword>
<dbReference type="OMA" id="YLEEMAM"/>
<feature type="domain" description="3-hydroxyacyl-CoA dehydrogenase NAD binding" evidence="14">
    <location>
        <begin position="332"/>
        <end position="518"/>
    </location>
</feature>
<keyword evidence="10" id="KW-0456">Lyase</keyword>
<reference evidence="15 16" key="1">
    <citation type="journal article" date="2008" name="Nature">
        <title>The genome of the choanoflagellate Monosiga brevicollis and the origin of metazoans.</title>
        <authorList>
            <consortium name="JGI Sequencing"/>
            <person name="King N."/>
            <person name="Westbrook M.J."/>
            <person name="Young S.L."/>
            <person name="Kuo A."/>
            <person name="Abedin M."/>
            <person name="Chapman J."/>
            <person name="Fairclough S."/>
            <person name="Hellsten U."/>
            <person name="Isogai Y."/>
            <person name="Letunic I."/>
            <person name="Marr M."/>
            <person name="Pincus D."/>
            <person name="Putnam N."/>
            <person name="Rokas A."/>
            <person name="Wright K.J."/>
            <person name="Zuzow R."/>
            <person name="Dirks W."/>
            <person name="Good M."/>
            <person name="Goodstein D."/>
            <person name="Lemons D."/>
            <person name="Li W."/>
            <person name="Lyons J.B."/>
            <person name="Morris A."/>
            <person name="Nichols S."/>
            <person name="Richter D.J."/>
            <person name="Salamov A."/>
            <person name="Bork P."/>
            <person name="Lim W.A."/>
            <person name="Manning G."/>
            <person name="Miller W.T."/>
            <person name="McGinnis W."/>
            <person name="Shapiro H."/>
            <person name="Tjian R."/>
            <person name="Grigoriev I.V."/>
            <person name="Rokhsar D."/>
        </authorList>
    </citation>
    <scope>NUCLEOTIDE SEQUENCE [LARGE SCALE GENOMIC DNA]</scope>
    <source>
        <strain evidence="16">MX1 / ATCC 50154</strain>
    </source>
</reference>
<dbReference type="GO" id="GO:0003857">
    <property type="term" value="F:(3S)-3-hydroxyacyl-CoA dehydrogenase (NAD+) activity"/>
    <property type="evidence" value="ECO:0000318"/>
    <property type="project" value="GO_Central"/>
</dbReference>
<dbReference type="EMBL" id="CH991547">
    <property type="protein sequence ID" value="EDQ90609.1"/>
    <property type="molecule type" value="Genomic_DNA"/>
</dbReference>
<evidence type="ECO:0000256" key="10">
    <source>
        <dbReference type="ARBA" id="ARBA00023239"/>
    </source>
</evidence>
<dbReference type="AlphaFoldDB" id="A9UVM1"/>
<comment type="subcellular location">
    <subcellularLocation>
        <location evidence="1">Mitochondrion matrix</location>
    </subcellularLocation>
</comment>
<evidence type="ECO:0000256" key="5">
    <source>
        <dbReference type="ARBA" id="ARBA00022832"/>
    </source>
</evidence>
<dbReference type="KEGG" id="mbr:MONBRDRAFT_24176"/>
<dbReference type="GO" id="GO:0006635">
    <property type="term" value="P:fatty acid beta-oxidation"/>
    <property type="evidence" value="ECO:0000318"/>
    <property type="project" value="GO_Central"/>
</dbReference>
<evidence type="ECO:0000256" key="12">
    <source>
        <dbReference type="ARBA" id="ARBA00049556"/>
    </source>
</evidence>
<dbReference type="SUPFAM" id="SSF52096">
    <property type="entry name" value="ClpP/crotonase"/>
    <property type="match status" value="1"/>
</dbReference>
<evidence type="ECO:0000256" key="4">
    <source>
        <dbReference type="ARBA" id="ARBA00012076"/>
    </source>
</evidence>
<evidence type="ECO:0000256" key="6">
    <source>
        <dbReference type="ARBA" id="ARBA00023002"/>
    </source>
</evidence>
<evidence type="ECO:0000256" key="9">
    <source>
        <dbReference type="ARBA" id="ARBA00023128"/>
    </source>
</evidence>
<feature type="domain" description="3-hydroxyacyl-CoA dehydrogenase C-terminal" evidence="13">
    <location>
        <begin position="522"/>
        <end position="609"/>
    </location>
</feature>
<dbReference type="InterPro" id="IPR001753">
    <property type="entry name" value="Enoyl-CoA_hydra/iso"/>
</dbReference>
<dbReference type="InterPro" id="IPR006176">
    <property type="entry name" value="3-OHacyl-CoA_DH_NAD-bd"/>
</dbReference>
<evidence type="ECO:0000256" key="11">
    <source>
        <dbReference type="ARBA" id="ARBA00023268"/>
    </source>
</evidence>
<comment type="similarity">
    <text evidence="3">In the N-terminal section; belongs to the enoyl-CoA hydratase/isomerase family.</text>
</comment>
<evidence type="ECO:0000256" key="1">
    <source>
        <dbReference type="ARBA" id="ARBA00004305"/>
    </source>
</evidence>
<name>A9UVM1_MONBE</name>
<gene>
    <name evidence="15" type="ORF">MONBRDRAFT_24176</name>
</gene>
<keyword evidence="6" id="KW-0560">Oxidoreductase</keyword>
<keyword evidence="11" id="KW-0511">Multifunctional enzyme</keyword>
<evidence type="ECO:0000313" key="15">
    <source>
        <dbReference type="EMBL" id="EDQ90609.1"/>
    </source>
</evidence>
<evidence type="ECO:0000256" key="2">
    <source>
        <dbReference type="ARBA" id="ARBA00005005"/>
    </source>
</evidence>
<dbReference type="InterPro" id="IPR008927">
    <property type="entry name" value="6-PGluconate_DH-like_C_sf"/>
</dbReference>
<comment type="pathway">
    <text evidence="2">Lipid metabolism; fatty acid beta-oxidation.</text>
</comment>
<dbReference type="CDD" id="cd06558">
    <property type="entry name" value="crotonase-like"/>
    <property type="match status" value="1"/>
</dbReference>
<dbReference type="InParanoid" id="A9UVM1"/>
<dbReference type="SUPFAM" id="SSF51735">
    <property type="entry name" value="NAD(P)-binding Rossmann-fold domains"/>
    <property type="match status" value="1"/>
</dbReference>
<protein>
    <recommendedName>
        <fullName evidence="4">enoyl-CoA hydratase</fullName>
        <ecNumber evidence="4">4.2.1.17</ecNumber>
    </recommendedName>
</protein>
<dbReference type="Gene3D" id="3.40.50.720">
    <property type="entry name" value="NAD(P)-binding Rossmann-like Domain"/>
    <property type="match status" value="1"/>
</dbReference>
<dbReference type="InterPro" id="IPR036291">
    <property type="entry name" value="NAD(P)-bd_dom_sf"/>
</dbReference>
<dbReference type="PANTHER" id="PTHR43561">
    <property type="match status" value="1"/>
</dbReference>
<evidence type="ECO:0000313" key="16">
    <source>
        <dbReference type="Proteomes" id="UP000001357"/>
    </source>
</evidence>
<evidence type="ECO:0000256" key="3">
    <source>
        <dbReference type="ARBA" id="ARBA00008750"/>
    </source>
</evidence>
<evidence type="ECO:0000256" key="7">
    <source>
        <dbReference type="ARBA" id="ARBA00023027"/>
    </source>
</evidence>
<keyword evidence="8" id="KW-0443">Lipid metabolism</keyword>
<dbReference type="SUPFAM" id="SSF48179">
    <property type="entry name" value="6-phosphogluconate dehydrogenase C-terminal domain-like"/>
    <property type="match status" value="2"/>
</dbReference>
<dbReference type="InterPro" id="IPR029045">
    <property type="entry name" value="ClpP/crotonase-like_dom_sf"/>
</dbReference>
<dbReference type="eggNOG" id="KOG1683">
    <property type="taxonomic scope" value="Eukaryota"/>
</dbReference>
<dbReference type="RefSeq" id="XP_001744660.1">
    <property type="nucleotide sequence ID" value="XM_001744608.1"/>
</dbReference>
<dbReference type="Pfam" id="PF00725">
    <property type="entry name" value="3HCDH"/>
    <property type="match status" value="1"/>
</dbReference>
<keyword evidence="16" id="KW-1185">Reference proteome</keyword>
<keyword evidence="9" id="KW-0496">Mitochondrion</keyword>
<organism evidence="15 16">
    <name type="scientific">Monosiga brevicollis</name>
    <name type="common">Choanoflagellate</name>
    <dbReference type="NCBI Taxonomy" id="81824"/>
    <lineage>
        <taxon>Eukaryota</taxon>
        <taxon>Choanoflagellata</taxon>
        <taxon>Craspedida</taxon>
        <taxon>Salpingoecidae</taxon>
        <taxon>Monosiga</taxon>
    </lineage>
</organism>
<dbReference type="GO" id="GO:0070403">
    <property type="term" value="F:NAD+ binding"/>
    <property type="evidence" value="ECO:0007669"/>
    <property type="project" value="InterPro"/>
</dbReference>